<dbReference type="InterPro" id="IPR001128">
    <property type="entry name" value="Cyt_P450"/>
</dbReference>
<comment type="cofactor">
    <cofactor evidence="7">
        <name>heme</name>
        <dbReference type="ChEBI" id="CHEBI:30413"/>
    </cofactor>
</comment>
<dbReference type="PANTHER" id="PTHR24291:SF149">
    <property type="entry name" value="CYTOCHROME P450 4B1"/>
    <property type="match status" value="1"/>
</dbReference>
<feature type="binding site" description="axial binding residue" evidence="7">
    <location>
        <position position="416"/>
    </location>
    <ligand>
        <name>heme</name>
        <dbReference type="ChEBI" id="CHEBI:30413"/>
    </ligand>
    <ligandPart>
        <name>Fe</name>
        <dbReference type="ChEBI" id="CHEBI:18248"/>
    </ligandPart>
</feature>
<dbReference type="AlphaFoldDB" id="A0A8C0SPC6"/>
<keyword evidence="8" id="KW-0560">Oxidoreductase</keyword>
<evidence type="ECO:0000256" key="3">
    <source>
        <dbReference type="ARBA" id="ARBA00022617"/>
    </source>
</evidence>
<dbReference type="PRINTS" id="PR00385">
    <property type="entry name" value="P450"/>
</dbReference>
<dbReference type="PROSITE" id="PS00086">
    <property type="entry name" value="CYTOCHROME_P450"/>
    <property type="match status" value="1"/>
</dbReference>
<keyword evidence="5 7" id="KW-0408">Iron</keyword>
<evidence type="ECO:0000256" key="2">
    <source>
        <dbReference type="ARBA" id="ARBA00010617"/>
    </source>
</evidence>
<keyword evidence="4 7" id="KW-0479">Metal-binding</keyword>
<evidence type="ECO:0000313" key="10">
    <source>
        <dbReference type="Proteomes" id="UP000694542"/>
    </source>
</evidence>
<dbReference type="OrthoDB" id="1470350at2759"/>
<evidence type="ECO:0000256" key="6">
    <source>
        <dbReference type="ARBA" id="ARBA00023136"/>
    </source>
</evidence>
<dbReference type="InterPro" id="IPR017972">
    <property type="entry name" value="Cyt_P450_CS"/>
</dbReference>
<evidence type="ECO:0000256" key="7">
    <source>
        <dbReference type="PIRSR" id="PIRSR602401-1"/>
    </source>
</evidence>
<dbReference type="GO" id="GO:0016020">
    <property type="term" value="C:membrane"/>
    <property type="evidence" value="ECO:0007669"/>
    <property type="project" value="UniProtKB-SubCell"/>
</dbReference>
<organism evidence="9 10">
    <name type="scientific">Canis lupus familiaris</name>
    <name type="common">Dog</name>
    <name type="synonym">Canis familiaris</name>
    <dbReference type="NCBI Taxonomy" id="9615"/>
    <lineage>
        <taxon>Eukaryota</taxon>
        <taxon>Metazoa</taxon>
        <taxon>Chordata</taxon>
        <taxon>Craniata</taxon>
        <taxon>Vertebrata</taxon>
        <taxon>Euteleostomi</taxon>
        <taxon>Mammalia</taxon>
        <taxon>Eutheria</taxon>
        <taxon>Laurasiatheria</taxon>
        <taxon>Carnivora</taxon>
        <taxon>Caniformia</taxon>
        <taxon>Canidae</taxon>
        <taxon>Canis</taxon>
    </lineage>
</organism>
<comment type="subcellular location">
    <subcellularLocation>
        <location evidence="1">Membrane</location>
    </subcellularLocation>
</comment>
<evidence type="ECO:0000256" key="8">
    <source>
        <dbReference type="RuleBase" id="RU000461"/>
    </source>
</evidence>
<proteinExistence type="inferred from homology"/>
<accession>A0A8C0SPC6</accession>
<evidence type="ECO:0000256" key="5">
    <source>
        <dbReference type="ARBA" id="ARBA00023004"/>
    </source>
</evidence>
<sequence>MPKVRGQALSLRAGYSLEVTQASLSPCRKLLPSIMAGLIIHRLCWGDPHLSAFLFPYVSCLAQCLVVLLRPASWCHPSLKSLPLHSSGLEARQGTWCMGERTGVCGSLREEAGCPADLLTLPSISGLQDKWEEKAREDKSFDIFCDVGYMALDSLMKCTFGKGDSSLGHRDSSYYSAVRDLTLLMQQRIESFQYHNDFIYWLTPHGRRFLRACQAAHDHTDQVIRERKAALQDEKEQEKIQNRRHLDFLDILLGARDENGIKLSDADLRAEVDTFMFEGHDTTTSGISWFLYCMALYPQHQHRCREEVCEILGDRDSFQWDDLVKMTYLTMCIKESFRLYPPVPQVYRQLSKPVNFVDGRSLPAGSLISLHIYALHRNSAVWPDPEVFDPLRFSSENVARRHPFAFMPFSAGPRNCIGQQFAMNEMKVVTALCLLRFEFALDPLQLPVKMPQLILRSKNGIHLHLKSLRLGSGK</sequence>
<dbReference type="InterPro" id="IPR002401">
    <property type="entry name" value="Cyt_P450_E_grp-I"/>
</dbReference>
<name>A0A8C0SPC6_CANLF</name>
<dbReference type="Ensembl" id="ENSCAFT00040028427.1">
    <property type="protein sequence ID" value="ENSCAFP00040024699.1"/>
    <property type="gene ID" value="ENSCAFG00040015355.1"/>
</dbReference>
<evidence type="ECO:0000313" key="9">
    <source>
        <dbReference type="Ensembl" id="ENSCAFP00040024699.1"/>
    </source>
</evidence>
<evidence type="ECO:0000256" key="1">
    <source>
        <dbReference type="ARBA" id="ARBA00004370"/>
    </source>
</evidence>
<dbReference type="GO" id="GO:0004497">
    <property type="term" value="F:monooxygenase activity"/>
    <property type="evidence" value="ECO:0007669"/>
    <property type="project" value="UniProtKB-KW"/>
</dbReference>
<dbReference type="SUPFAM" id="SSF48264">
    <property type="entry name" value="Cytochrome P450"/>
    <property type="match status" value="1"/>
</dbReference>
<dbReference type="GO" id="GO:0016705">
    <property type="term" value="F:oxidoreductase activity, acting on paired donors, with incorporation or reduction of molecular oxygen"/>
    <property type="evidence" value="ECO:0007669"/>
    <property type="project" value="InterPro"/>
</dbReference>
<protein>
    <submittedName>
        <fullName evidence="9">Cytochrome P450 family 4 subfamily B member 1</fullName>
    </submittedName>
</protein>
<dbReference type="InterPro" id="IPR036396">
    <property type="entry name" value="Cyt_P450_sf"/>
</dbReference>
<gene>
    <name evidence="9" type="primary">CYP4B1</name>
</gene>
<dbReference type="InterPro" id="IPR050196">
    <property type="entry name" value="Cytochrome_P450_Monoox"/>
</dbReference>
<reference evidence="9" key="1">
    <citation type="submission" date="2018-10" db="EMBL/GenBank/DDBJ databases">
        <title>De novo assembly of a Great Dane genome.</title>
        <authorList>
            <person name="Kidd J.M."/>
            <person name="Pendleton A.L."/>
            <person name="Shen F."/>
            <person name="Emery S."/>
        </authorList>
    </citation>
    <scope>NUCLEOTIDE SEQUENCE [LARGE SCALE GENOMIC DNA]</scope>
    <source>
        <strain evidence="9">Great Dane</strain>
    </source>
</reference>
<reference evidence="9" key="2">
    <citation type="submission" date="2025-08" db="UniProtKB">
        <authorList>
            <consortium name="Ensembl"/>
        </authorList>
    </citation>
    <scope>IDENTIFICATION</scope>
</reference>
<dbReference type="Gene3D" id="1.10.630.10">
    <property type="entry name" value="Cytochrome P450"/>
    <property type="match status" value="1"/>
</dbReference>
<comment type="similarity">
    <text evidence="2 8">Belongs to the cytochrome P450 family.</text>
</comment>
<dbReference type="GO" id="GO:0005506">
    <property type="term" value="F:iron ion binding"/>
    <property type="evidence" value="ECO:0007669"/>
    <property type="project" value="InterPro"/>
</dbReference>
<dbReference type="PANTHER" id="PTHR24291">
    <property type="entry name" value="CYTOCHROME P450 FAMILY 4"/>
    <property type="match status" value="1"/>
</dbReference>
<keyword evidence="8" id="KW-0503">Monooxygenase</keyword>
<dbReference type="GO" id="GO:0020037">
    <property type="term" value="F:heme binding"/>
    <property type="evidence" value="ECO:0007669"/>
    <property type="project" value="InterPro"/>
</dbReference>
<keyword evidence="3 7" id="KW-0349">Heme</keyword>
<dbReference type="Pfam" id="PF00067">
    <property type="entry name" value="p450"/>
    <property type="match status" value="1"/>
</dbReference>
<dbReference type="PRINTS" id="PR00463">
    <property type="entry name" value="EP450I"/>
</dbReference>
<evidence type="ECO:0000256" key="4">
    <source>
        <dbReference type="ARBA" id="ARBA00022723"/>
    </source>
</evidence>
<dbReference type="Proteomes" id="UP000694542">
    <property type="component" value="Chromosome 15"/>
</dbReference>
<keyword evidence="6" id="KW-0472">Membrane</keyword>